<dbReference type="EMBL" id="JACIVA010000052">
    <property type="protein sequence ID" value="MBB1097899.1"/>
    <property type="molecule type" value="Genomic_DNA"/>
</dbReference>
<dbReference type="SUPFAM" id="SSF54001">
    <property type="entry name" value="Cysteine proteinases"/>
    <property type="match status" value="1"/>
</dbReference>
<dbReference type="Pfam" id="PF19258">
    <property type="entry name" value="KxYKxGKxW_sig"/>
    <property type="match status" value="1"/>
</dbReference>
<dbReference type="GO" id="GO:0006508">
    <property type="term" value="P:proteolysis"/>
    <property type="evidence" value="ECO:0007669"/>
    <property type="project" value="UniProtKB-KW"/>
</dbReference>
<feature type="compositionally biased region" description="Low complexity" evidence="7">
    <location>
        <begin position="76"/>
        <end position="85"/>
    </location>
</feature>
<name>A0A7W3ULT6_9LACO</name>
<keyword evidence="5" id="KW-0378">Hydrolase</keyword>
<dbReference type="SUPFAM" id="SSF69360">
    <property type="entry name" value="Cell wall binding repeat"/>
    <property type="match status" value="1"/>
</dbReference>
<evidence type="ECO:0000313" key="10">
    <source>
        <dbReference type="EMBL" id="MBB1097899.1"/>
    </source>
</evidence>
<keyword evidence="4" id="KW-0677">Repeat</keyword>
<dbReference type="Pfam" id="PF00877">
    <property type="entry name" value="NLPC_P60"/>
    <property type="match status" value="1"/>
</dbReference>
<evidence type="ECO:0000256" key="1">
    <source>
        <dbReference type="ARBA" id="ARBA00007074"/>
    </source>
</evidence>
<evidence type="ECO:0000256" key="8">
    <source>
        <dbReference type="SAM" id="SignalP"/>
    </source>
</evidence>
<organism evidence="10 11">
    <name type="scientific">Limosilactobacillus rudii</name>
    <dbReference type="NCBI Taxonomy" id="2759755"/>
    <lineage>
        <taxon>Bacteria</taxon>
        <taxon>Bacillati</taxon>
        <taxon>Bacillota</taxon>
        <taxon>Bacilli</taxon>
        <taxon>Lactobacillales</taxon>
        <taxon>Lactobacillaceae</taxon>
        <taxon>Limosilactobacillus</taxon>
    </lineage>
</organism>
<feature type="domain" description="NlpC/P60" evidence="9">
    <location>
        <begin position="304"/>
        <end position="419"/>
    </location>
</feature>
<feature type="chain" id="PRO_5030718249" evidence="8">
    <location>
        <begin position="39"/>
        <end position="419"/>
    </location>
</feature>
<keyword evidence="3 8" id="KW-0732">Signal</keyword>
<dbReference type="InterPro" id="IPR022263">
    <property type="entry name" value="KxYKxGKxW"/>
</dbReference>
<comment type="caution">
    <text evidence="10">The sequence shown here is derived from an EMBL/GenBank/DDBJ whole genome shotgun (WGS) entry which is preliminary data.</text>
</comment>
<evidence type="ECO:0000256" key="6">
    <source>
        <dbReference type="ARBA" id="ARBA00022807"/>
    </source>
</evidence>
<evidence type="ECO:0000259" key="9">
    <source>
        <dbReference type="PROSITE" id="PS51935"/>
    </source>
</evidence>
<protein>
    <submittedName>
        <fullName evidence="10">C40 family peptidase</fullName>
    </submittedName>
</protein>
<dbReference type="AlphaFoldDB" id="A0A7W3ULT6"/>
<keyword evidence="6" id="KW-0788">Thiol protease</keyword>
<dbReference type="RefSeq" id="WP_182596613.1">
    <property type="nucleotide sequence ID" value="NZ_JACIVA010000052.1"/>
</dbReference>
<dbReference type="PROSITE" id="PS51935">
    <property type="entry name" value="NLPC_P60"/>
    <property type="match status" value="1"/>
</dbReference>
<dbReference type="InterPro" id="IPR000064">
    <property type="entry name" value="NLP_P60_dom"/>
</dbReference>
<evidence type="ECO:0000313" key="11">
    <source>
        <dbReference type="Proteomes" id="UP000517106"/>
    </source>
</evidence>
<dbReference type="Pfam" id="PF19127">
    <property type="entry name" value="Choline_bind_3"/>
    <property type="match status" value="1"/>
</dbReference>
<reference evidence="10 11" key="1">
    <citation type="submission" date="2020-07" db="EMBL/GenBank/DDBJ databases">
        <title>Description of Limosilactobacillus balticus sp. nov., Limosilactobacillus agrestis sp. nov., Limosilactobacillus albertensis sp. nov., Limosilactobacillus rudii sp. nov., Limosilactobacillus fastidiosus sp. nov., five novel Limosilactobacillus species isolated from the vertebrate gastrointestinal tract, and proposal of 6 subspecies of Limosilactobacillus reuteri adapted to the gastrointestinal tract of specific vertebrate hosts.</title>
        <authorList>
            <person name="Li F."/>
            <person name="Cheng C."/>
            <person name="Zheng J."/>
            <person name="Quevedo R.M."/>
            <person name="Li J."/>
            <person name="Roos S."/>
            <person name="Gaenzle M.G."/>
            <person name="Walter J."/>
        </authorList>
    </citation>
    <scope>NUCLEOTIDE SEQUENCE [LARGE SCALE GENOMIC DNA]</scope>
    <source>
        <strain evidence="10 11">STM2_1</strain>
    </source>
</reference>
<dbReference type="InterPro" id="IPR038765">
    <property type="entry name" value="Papain-like_cys_pep_sf"/>
</dbReference>
<dbReference type="PANTHER" id="PTHR47359">
    <property type="entry name" value="PEPTIDOGLYCAN DL-ENDOPEPTIDASE CWLO"/>
    <property type="match status" value="1"/>
</dbReference>
<dbReference type="PANTHER" id="PTHR47359:SF3">
    <property type="entry name" value="NLP_P60 DOMAIN-CONTAINING PROTEIN-RELATED"/>
    <property type="match status" value="1"/>
</dbReference>
<sequence>MGEQKHYKMFKKGKNWCYMAIATAAIAFGVSTTSVANADTTDAATTPVTSQQVEVSDQTAIKNSTATDNTSQVDNQAQSSQVAQPASQTVYSASTSVTTDANTVAVKPQATAPAQLNGWQTENGNTYYYSDGQKTTGVKDINGSQYYFNDQGQQQKDYFLNQDNHTYYFQADGTRLNDGFYNNWGHTYYFQADGTRLDNGFYNNWGHTYYFQADGSRLDNGFYNNWGHTYYFGNDGARLDDGFYNNWGHTYYFQKDGARLDNGFYSNWGHQYYFGNDGALVQNNDVTVNGKKYHADSEGILTVKNNTDAKVDRALSQRGVPYVWGGNTPAGFDCSGLVQWAYGLGASYRTTYQQATLGTHKRDVMNAPKGSLLFFGSDSAPYHVAISLGNGAYVHAPEPGDVVKIGYSRYFKPSFFITL</sequence>
<evidence type="ECO:0000256" key="4">
    <source>
        <dbReference type="ARBA" id="ARBA00022737"/>
    </source>
</evidence>
<dbReference type="Proteomes" id="UP000517106">
    <property type="component" value="Unassembled WGS sequence"/>
</dbReference>
<accession>A0A7W3ULT6</accession>
<evidence type="ECO:0000256" key="3">
    <source>
        <dbReference type="ARBA" id="ARBA00022729"/>
    </source>
</evidence>
<dbReference type="InterPro" id="IPR018337">
    <property type="entry name" value="Cell_wall/Cho-bd_repeat"/>
</dbReference>
<evidence type="ECO:0000256" key="2">
    <source>
        <dbReference type="ARBA" id="ARBA00022670"/>
    </source>
</evidence>
<feature type="compositionally biased region" description="Polar residues" evidence="7">
    <location>
        <begin position="63"/>
        <end position="75"/>
    </location>
</feature>
<dbReference type="InterPro" id="IPR051794">
    <property type="entry name" value="PG_Endopeptidase_C40"/>
</dbReference>
<proteinExistence type="inferred from homology"/>
<keyword evidence="11" id="KW-1185">Reference proteome</keyword>
<dbReference type="Gene3D" id="2.10.270.10">
    <property type="entry name" value="Cholin Binding"/>
    <property type="match status" value="2"/>
</dbReference>
<feature type="region of interest" description="Disordered" evidence="7">
    <location>
        <begin position="63"/>
        <end position="85"/>
    </location>
</feature>
<gene>
    <name evidence="10" type="ORF">H5S09_08125</name>
</gene>
<evidence type="ECO:0000256" key="7">
    <source>
        <dbReference type="SAM" id="MobiDB-lite"/>
    </source>
</evidence>
<dbReference type="GO" id="GO:0008234">
    <property type="term" value="F:cysteine-type peptidase activity"/>
    <property type="evidence" value="ECO:0007669"/>
    <property type="project" value="UniProtKB-KW"/>
</dbReference>
<dbReference type="Gene3D" id="3.90.1720.10">
    <property type="entry name" value="endopeptidase domain like (from Nostoc punctiforme)"/>
    <property type="match status" value="1"/>
</dbReference>
<evidence type="ECO:0000256" key="5">
    <source>
        <dbReference type="ARBA" id="ARBA00022801"/>
    </source>
</evidence>
<keyword evidence="2" id="KW-0645">Protease</keyword>
<dbReference type="Pfam" id="PF01473">
    <property type="entry name" value="Choline_bind_1"/>
    <property type="match status" value="1"/>
</dbReference>
<comment type="similarity">
    <text evidence="1">Belongs to the peptidase C40 family.</text>
</comment>
<feature type="signal peptide" evidence="8">
    <location>
        <begin position="1"/>
        <end position="38"/>
    </location>
</feature>
<dbReference type="NCBIfam" id="TIGR03715">
    <property type="entry name" value="KxYKxGKxW"/>
    <property type="match status" value="1"/>
</dbReference>